<dbReference type="InterPro" id="IPR029063">
    <property type="entry name" value="SAM-dependent_MTases_sf"/>
</dbReference>
<dbReference type="InterPro" id="IPR025714">
    <property type="entry name" value="Methyltranfer_dom"/>
</dbReference>
<keyword evidence="2" id="KW-0808">Transferase</keyword>
<sequence>MHCPDKYIKNNGMQRKNAEDISSTYIQQMVWKSNEVVLDIGCGPGDVTSVILYPLLKDKIDQLVGVDKSIEMIEYAKKTYGCSKKDFKVLDIDNVNDCSLYSHKFNKIFSFFCFHWIHNKADSLRSLHSMLKNGGEILLDFLLINPWIATYKSLDAEWQKYVKDINMSNDLYSQDEVREMFINAGFRIINLESKVKKYTFSDLSSLLDTFKVVDGIYDYLPQHLHDRYTVYVQEKICKTQKFEICPNTGKTTFSYTTITVHAIKD</sequence>
<proteinExistence type="predicted"/>
<reference evidence="2" key="1">
    <citation type="submission" date="2017-10" db="EMBL/GenBank/DDBJ databases">
        <title>Transcriptome Assembly of Sugarcane Aphid Adults.</title>
        <authorList>
            <person name="Scully E.D."/>
            <person name="Palmer N.A."/>
            <person name="Geib S.M."/>
            <person name="Sarath G."/>
            <person name="Sattler S.E."/>
        </authorList>
    </citation>
    <scope>NUCLEOTIDE SEQUENCE</scope>
    <source>
        <tissue evidence="2">Whole body</tissue>
    </source>
</reference>
<evidence type="ECO:0000313" key="2">
    <source>
        <dbReference type="EMBL" id="MBW15235.1"/>
    </source>
</evidence>
<dbReference type="OrthoDB" id="66144at2759"/>
<evidence type="ECO:0000259" key="1">
    <source>
        <dbReference type="Pfam" id="PF13847"/>
    </source>
</evidence>
<dbReference type="Pfam" id="PF13847">
    <property type="entry name" value="Methyltransf_31"/>
    <property type="match status" value="1"/>
</dbReference>
<dbReference type="RefSeq" id="XP_025206653.1">
    <property type="nucleotide sequence ID" value="XM_025350868.1"/>
</dbReference>
<dbReference type="PANTHER" id="PTHR43861:SF1">
    <property type="entry name" value="TRANS-ACONITATE 2-METHYLTRANSFERASE"/>
    <property type="match status" value="1"/>
</dbReference>
<keyword evidence="2" id="KW-0489">Methyltransferase</keyword>
<protein>
    <submittedName>
        <fullName evidence="2">Putative methyltransferase 235L</fullName>
    </submittedName>
</protein>
<dbReference type="AlphaFoldDB" id="A0A2H8TM76"/>
<dbReference type="Gene3D" id="3.40.50.150">
    <property type="entry name" value="Vaccinia Virus protein VP39"/>
    <property type="match status" value="1"/>
</dbReference>
<dbReference type="CDD" id="cd02440">
    <property type="entry name" value="AdoMet_MTases"/>
    <property type="match status" value="1"/>
</dbReference>
<name>A0A2H8TM76_9HEMI</name>
<organism evidence="2">
    <name type="scientific">Melanaphis sacchari</name>
    <dbReference type="NCBI Taxonomy" id="742174"/>
    <lineage>
        <taxon>Eukaryota</taxon>
        <taxon>Metazoa</taxon>
        <taxon>Ecdysozoa</taxon>
        <taxon>Arthropoda</taxon>
        <taxon>Hexapoda</taxon>
        <taxon>Insecta</taxon>
        <taxon>Pterygota</taxon>
        <taxon>Neoptera</taxon>
        <taxon>Paraneoptera</taxon>
        <taxon>Hemiptera</taxon>
        <taxon>Sternorrhyncha</taxon>
        <taxon>Aphidomorpha</taxon>
        <taxon>Aphidoidea</taxon>
        <taxon>Aphididae</taxon>
        <taxon>Aphidini</taxon>
        <taxon>Melanaphis</taxon>
    </lineage>
</organism>
<dbReference type="GO" id="GO:0008168">
    <property type="term" value="F:methyltransferase activity"/>
    <property type="evidence" value="ECO:0007669"/>
    <property type="project" value="UniProtKB-KW"/>
</dbReference>
<accession>A0A2H8TM76</accession>
<dbReference type="PANTHER" id="PTHR43861">
    <property type="entry name" value="TRANS-ACONITATE 2-METHYLTRANSFERASE-RELATED"/>
    <property type="match status" value="1"/>
</dbReference>
<dbReference type="SUPFAM" id="SSF53335">
    <property type="entry name" value="S-adenosyl-L-methionine-dependent methyltransferases"/>
    <property type="match status" value="1"/>
</dbReference>
<feature type="domain" description="Methyltransferase" evidence="1">
    <location>
        <begin position="32"/>
        <end position="184"/>
    </location>
</feature>
<dbReference type="GO" id="GO:0032259">
    <property type="term" value="P:methylation"/>
    <property type="evidence" value="ECO:0007669"/>
    <property type="project" value="UniProtKB-KW"/>
</dbReference>
<dbReference type="EMBL" id="GFXV01003430">
    <property type="protein sequence ID" value="MBW15235.1"/>
    <property type="molecule type" value="Transcribed_RNA"/>
</dbReference>
<dbReference type="GeneID" id="112602669"/>